<evidence type="ECO:0000259" key="12">
    <source>
        <dbReference type="PROSITE" id="PS50011"/>
    </source>
</evidence>
<dbReference type="Gene3D" id="1.10.510.10">
    <property type="entry name" value="Transferase(Phosphotransferase) domain 1"/>
    <property type="match status" value="1"/>
</dbReference>
<evidence type="ECO:0000256" key="11">
    <source>
        <dbReference type="SAM" id="MobiDB-lite"/>
    </source>
</evidence>
<sequence>MRSIIHATKRISFLRFKSPQLPGLLSTSTSIPNHEPVDEELSPSYNPKHYYPAKPGEVLANNYQLLVKIGWGSNSTVWLARDIARDQWQPEQIIALKILNNDNPKRAHHERQIEEHIAQQTPSHRGRPVIRTHLDSFEVTGPISKHLCLAYEPAREPLWLYQRRFEGGRFTLPMAKAYILIILAGLDYLHSVCGVVHTDLKLDNILITFENDTILPRFVKEQEAQSMQCKPDPETGRAIYRCHKNFGPLNPSGLGNIYPQITDFGAATLLGNGGDHGTVQLGTRPIQPDYYRAPEVVLGCGWSYSADIWNLGVMIWNILEGTELFTQAQDAKGTYLAKAHLAEMIALLGPPPKKLLVMSESMAQLEWSPAITDERGKVYKSNREYFGGPFFDEEGNFLYNDLIPARKLDDTVPSVARDDREAFLSFMRQMLTWLPEERKTARELMDHPFLDF</sequence>
<evidence type="ECO:0000313" key="13">
    <source>
        <dbReference type="EMBL" id="OJJ69169.1"/>
    </source>
</evidence>
<keyword evidence="5" id="KW-0418">Kinase</keyword>
<dbReference type="PROSITE" id="PS00107">
    <property type="entry name" value="PROTEIN_KINASE_ATP"/>
    <property type="match status" value="1"/>
</dbReference>
<dbReference type="PANTHER" id="PTHR47634">
    <property type="entry name" value="PROTEIN KINASE DOMAIN-CONTAINING PROTEIN-RELATED"/>
    <property type="match status" value="1"/>
</dbReference>
<dbReference type="OMA" id="FGSLDWR"/>
<dbReference type="GO" id="GO:0004674">
    <property type="term" value="F:protein serine/threonine kinase activity"/>
    <property type="evidence" value="ECO:0007669"/>
    <property type="project" value="UniProtKB-KW"/>
</dbReference>
<dbReference type="SUPFAM" id="SSF56112">
    <property type="entry name" value="Protein kinase-like (PK-like)"/>
    <property type="match status" value="1"/>
</dbReference>
<evidence type="ECO:0000256" key="4">
    <source>
        <dbReference type="ARBA" id="ARBA00022741"/>
    </source>
</evidence>
<dbReference type="PROSITE" id="PS00108">
    <property type="entry name" value="PROTEIN_KINASE_ST"/>
    <property type="match status" value="1"/>
</dbReference>
<dbReference type="Proteomes" id="UP000184499">
    <property type="component" value="Unassembled WGS sequence"/>
</dbReference>
<dbReference type="RefSeq" id="XP_067476418.1">
    <property type="nucleotide sequence ID" value="XM_067629364.1"/>
</dbReference>
<dbReference type="EC" id="2.7.11.1" evidence="1"/>
<protein>
    <recommendedName>
        <fullName evidence="1">non-specific serine/threonine protein kinase</fullName>
        <ecNumber evidence="1">2.7.11.1</ecNumber>
    </recommendedName>
</protein>
<comment type="catalytic activity">
    <reaction evidence="7">
        <text>L-threonyl-[protein] + ATP = O-phospho-L-threonyl-[protein] + ADP + H(+)</text>
        <dbReference type="Rhea" id="RHEA:46608"/>
        <dbReference type="Rhea" id="RHEA-COMP:11060"/>
        <dbReference type="Rhea" id="RHEA-COMP:11605"/>
        <dbReference type="ChEBI" id="CHEBI:15378"/>
        <dbReference type="ChEBI" id="CHEBI:30013"/>
        <dbReference type="ChEBI" id="CHEBI:30616"/>
        <dbReference type="ChEBI" id="CHEBI:61977"/>
        <dbReference type="ChEBI" id="CHEBI:456216"/>
        <dbReference type="EC" id="2.7.11.1"/>
    </reaction>
</comment>
<feature type="domain" description="Protein kinase" evidence="12">
    <location>
        <begin position="63"/>
        <end position="450"/>
    </location>
</feature>
<dbReference type="GO" id="GO:0005737">
    <property type="term" value="C:cytoplasm"/>
    <property type="evidence" value="ECO:0007669"/>
    <property type="project" value="TreeGrafter"/>
</dbReference>
<evidence type="ECO:0000256" key="7">
    <source>
        <dbReference type="ARBA" id="ARBA00047899"/>
    </source>
</evidence>
<evidence type="ECO:0000256" key="1">
    <source>
        <dbReference type="ARBA" id="ARBA00012513"/>
    </source>
</evidence>
<comment type="similarity">
    <text evidence="10">Belongs to the protein kinase superfamily.</text>
</comment>
<dbReference type="SMART" id="SM00220">
    <property type="entry name" value="S_TKc"/>
    <property type="match status" value="1"/>
</dbReference>
<evidence type="ECO:0000256" key="9">
    <source>
        <dbReference type="PROSITE-ProRule" id="PRU10141"/>
    </source>
</evidence>
<evidence type="ECO:0000256" key="10">
    <source>
        <dbReference type="RuleBase" id="RU000304"/>
    </source>
</evidence>
<dbReference type="InterPro" id="IPR000719">
    <property type="entry name" value="Prot_kinase_dom"/>
</dbReference>
<proteinExistence type="inferred from homology"/>
<keyword evidence="3" id="KW-0808">Transferase</keyword>
<dbReference type="InterPro" id="IPR051334">
    <property type="entry name" value="SRPK"/>
</dbReference>
<dbReference type="PANTHER" id="PTHR47634:SF9">
    <property type="entry name" value="PROTEIN KINASE DOMAIN-CONTAINING PROTEIN-RELATED"/>
    <property type="match status" value="1"/>
</dbReference>
<dbReference type="InterPro" id="IPR017441">
    <property type="entry name" value="Protein_kinase_ATP_BS"/>
</dbReference>
<dbReference type="EMBL" id="KV878689">
    <property type="protein sequence ID" value="OJJ69169.1"/>
    <property type="molecule type" value="Genomic_DNA"/>
</dbReference>
<keyword evidence="2 10" id="KW-0723">Serine/threonine-protein kinase</keyword>
<name>A0A1L9UBU9_ASPBC</name>
<dbReference type="STRING" id="767769.A0A1L9UBU9"/>
<dbReference type="AlphaFoldDB" id="A0A1L9UBU9"/>
<evidence type="ECO:0000256" key="6">
    <source>
        <dbReference type="ARBA" id="ARBA00022840"/>
    </source>
</evidence>
<gene>
    <name evidence="13" type="ORF">ASPBRDRAFT_77441</name>
</gene>
<dbReference type="GO" id="GO:0050684">
    <property type="term" value="P:regulation of mRNA processing"/>
    <property type="evidence" value="ECO:0007669"/>
    <property type="project" value="TreeGrafter"/>
</dbReference>
<evidence type="ECO:0000256" key="2">
    <source>
        <dbReference type="ARBA" id="ARBA00022527"/>
    </source>
</evidence>
<evidence type="ECO:0000256" key="3">
    <source>
        <dbReference type="ARBA" id="ARBA00022679"/>
    </source>
</evidence>
<dbReference type="OrthoDB" id="5979581at2759"/>
<evidence type="ECO:0000256" key="8">
    <source>
        <dbReference type="ARBA" id="ARBA00048679"/>
    </source>
</evidence>
<accession>A0A1L9UBU9</accession>
<keyword evidence="4 9" id="KW-0547">Nucleotide-binding</keyword>
<dbReference type="GO" id="GO:0000245">
    <property type="term" value="P:spliceosomal complex assembly"/>
    <property type="evidence" value="ECO:0007669"/>
    <property type="project" value="TreeGrafter"/>
</dbReference>
<dbReference type="InterPro" id="IPR011009">
    <property type="entry name" value="Kinase-like_dom_sf"/>
</dbReference>
<dbReference type="InterPro" id="IPR008271">
    <property type="entry name" value="Ser/Thr_kinase_AS"/>
</dbReference>
<reference evidence="14" key="1">
    <citation type="journal article" date="2017" name="Genome Biol.">
        <title>Comparative genomics reveals high biological diversity and specific adaptations in the industrially and medically important fungal genus Aspergillus.</title>
        <authorList>
            <person name="de Vries R.P."/>
            <person name="Riley R."/>
            <person name="Wiebenga A."/>
            <person name="Aguilar-Osorio G."/>
            <person name="Amillis S."/>
            <person name="Uchima C.A."/>
            <person name="Anderluh G."/>
            <person name="Asadollahi M."/>
            <person name="Askin M."/>
            <person name="Barry K."/>
            <person name="Battaglia E."/>
            <person name="Bayram O."/>
            <person name="Benocci T."/>
            <person name="Braus-Stromeyer S.A."/>
            <person name="Caldana C."/>
            <person name="Canovas D."/>
            <person name="Cerqueira G.C."/>
            <person name="Chen F."/>
            <person name="Chen W."/>
            <person name="Choi C."/>
            <person name="Clum A."/>
            <person name="Dos Santos R.A."/>
            <person name="Damasio A.R."/>
            <person name="Diallinas G."/>
            <person name="Emri T."/>
            <person name="Fekete E."/>
            <person name="Flipphi M."/>
            <person name="Freyberg S."/>
            <person name="Gallo A."/>
            <person name="Gournas C."/>
            <person name="Habgood R."/>
            <person name="Hainaut M."/>
            <person name="Harispe M.L."/>
            <person name="Henrissat B."/>
            <person name="Hilden K.S."/>
            <person name="Hope R."/>
            <person name="Hossain A."/>
            <person name="Karabika E."/>
            <person name="Karaffa L."/>
            <person name="Karanyi Z."/>
            <person name="Krasevec N."/>
            <person name="Kuo A."/>
            <person name="Kusch H."/>
            <person name="LaButti K."/>
            <person name="Lagendijk E.L."/>
            <person name="Lapidus A."/>
            <person name="Levasseur A."/>
            <person name="Lindquist E."/>
            <person name="Lipzen A."/>
            <person name="Logrieco A.F."/>
            <person name="MacCabe A."/>
            <person name="Maekelae M.R."/>
            <person name="Malavazi I."/>
            <person name="Melin P."/>
            <person name="Meyer V."/>
            <person name="Mielnichuk N."/>
            <person name="Miskei M."/>
            <person name="Molnar A.P."/>
            <person name="Mule G."/>
            <person name="Ngan C.Y."/>
            <person name="Orejas M."/>
            <person name="Orosz E."/>
            <person name="Ouedraogo J.P."/>
            <person name="Overkamp K.M."/>
            <person name="Park H.-S."/>
            <person name="Perrone G."/>
            <person name="Piumi F."/>
            <person name="Punt P.J."/>
            <person name="Ram A.F."/>
            <person name="Ramon A."/>
            <person name="Rauscher S."/>
            <person name="Record E."/>
            <person name="Riano-Pachon D.M."/>
            <person name="Robert V."/>
            <person name="Roehrig J."/>
            <person name="Ruller R."/>
            <person name="Salamov A."/>
            <person name="Salih N.S."/>
            <person name="Samson R.A."/>
            <person name="Sandor E."/>
            <person name="Sanguinetti M."/>
            <person name="Schuetze T."/>
            <person name="Sepcic K."/>
            <person name="Shelest E."/>
            <person name="Sherlock G."/>
            <person name="Sophianopoulou V."/>
            <person name="Squina F.M."/>
            <person name="Sun H."/>
            <person name="Susca A."/>
            <person name="Todd R.B."/>
            <person name="Tsang A."/>
            <person name="Unkles S.E."/>
            <person name="van de Wiele N."/>
            <person name="van Rossen-Uffink D."/>
            <person name="Oliveira J.V."/>
            <person name="Vesth T.C."/>
            <person name="Visser J."/>
            <person name="Yu J.-H."/>
            <person name="Zhou M."/>
            <person name="Andersen M.R."/>
            <person name="Archer D.B."/>
            <person name="Baker S.E."/>
            <person name="Benoit I."/>
            <person name="Brakhage A.A."/>
            <person name="Braus G.H."/>
            <person name="Fischer R."/>
            <person name="Frisvad J.C."/>
            <person name="Goldman G.H."/>
            <person name="Houbraken J."/>
            <person name="Oakley B."/>
            <person name="Pocsi I."/>
            <person name="Scazzocchio C."/>
            <person name="Seiboth B."/>
            <person name="vanKuyk P.A."/>
            <person name="Wortman J."/>
            <person name="Dyer P.S."/>
            <person name="Grigoriev I.V."/>
        </authorList>
    </citation>
    <scope>NUCLEOTIDE SEQUENCE [LARGE SCALE GENOMIC DNA]</scope>
    <source>
        <strain evidence="14">CBS 101740 / IMI 381727 / IBT 21946</strain>
    </source>
</reference>
<feature type="region of interest" description="Disordered" evidence="11">
    <location>
        <begin position="25"/>
        <end position="44"/>
    </location>
</feature>
<dbReference type="GO" id="GO:0005634">
    <property type="term" value="C:nucleus"/>
    <property type="evidence" value="ECO:0007669"/>
    <property type="project" value="TreeGrafter"/>
</dbReference>
<dbReference type="GO" id="GO:0005524">
    <property type="term" value="F:ATP binding"/>
    <property type="evidence" value="ECO:0007669"/>
    <property type="project" value="UniProtKB-UniRule"/>
</dbReference>
<organism evidence="13 14">
    <name type="scientific">Aspergillus brasiliensis (strain CBS 101740 / IMI 381727 / IBT 21946)</name>
    <dbReference type="NCBI Taxonomy" id="767769"/>
    <lineage>
        <taxon>Eukaryota</taxon>
        <taxon>Fungi</taxon>
        <taxon>Dikarya</taxon>
        <taxon>Ascomycota</taxon>
        <taxon>Pezizomycotina</taxon>
        <taxon>Eurotiomycetes</taxon>
        <taxon>Eurotiomycetidae</taxon>
        <taxon>Eurotiales</taxon>
        <taxon>Aspergillaceae</taxon>
        <taxon>Aspergillus</taxon>
        <taxon>Aspergillus subgen. Circumdati</taxon>
    </lineage>
</organism>
<dbReference type="Pfam" id="PF00069">
    <property type="entry name" value="Pkinase"/>
    <property type="match status" value="2"/>
</dbReference>
<dbReference type="GeneID" id="93581851"/>
<dbReference type="VEuPathDB" id="FungiDB:ASPBRDRAFT_77441"/>
<keyword evidence="6 9" id="KW-0067">ATP-binding</keyword>
<evidence type="ECO:0000313" key="14">
    <source>
        <dbReference type="Proteomes" id="UP000184499"/>
    </source>
</evidence>
<comment type="catalytic activity">
    <reaction evidence="8">
        <text>L-seryl-[protein] + ATP = O-phospho-L-seryl-[protein] + ADP + H(+)</text>
        <dbReference type="Rhea" id="RHEA:17989"/>
        <dbReference type="Rhea" id="RHEA-COMP:9863"/>
        <dbReference type="Rhea" id="RHEA-COMP:11604"/>
        <dbReference type="ChEBI" id="CHEBI:15378"/>
        <dbReference type="ChEBI" id="CHEBI:29999"/>
        <dbReference type="ChEBI" id="CHEBI:30616"/>
        <dbReference type="ChEBI" id="CHEBI:83421"/>
        <dbReference type="ChEBI" id="CHEBI:456216"/>
        <dbReference type="EC" id="2.7.11.1"/>
    </reaction>
</comment>
<keyword evidence="14" id="KW-1185">Reference proteome</keyword>
<evidence type="ECO:0000256" key="5">
    <source>
        <dbReference type="ARBA" id="ARBA00022777"/>
    </source>
</evidence>
<feature type="binding site" evidence="9">
    <location>
        <position position="97"/>
    </location>
    <ligand>
        <name>ATP</name>
        <dbReference type="ChEBI" id="CHEBI:30616"/>
    </ligand>
</feature>
<dbReference type="Gene3D" id="3.30.200.20">
    <property type="entry name" value="Phosphorylase Kinase, domain 1"/>
    <property type="match status" value="1"/>
</dbReference>
<dbReference type="PROSITE" id="PS50011">
    <property type="entry name" value="PROTEIN_KINASE_DOM"/>
    <property type="match status" value="1"/>
</dbReference>